<feature type="domain" description="SPOR" evidence="1">
    <location>
        <begin position="275"/>
        <end position="354"/>
    </location>
</feature>
<dbReference type="Gene3D" id="3.30.70.1070">
    <property type="entry name" value="Sporulation related repeat"/>
    <property type="match status" value="1"/>
</dbReference>
<dbReference type="InterPro" id="IPR040495">
    <property type="entry name" value="HU-CCDC81_bac_1"/>
</dbReference>
<name>A0ABX0UR37_9BACT</name>
<keyword evidence="2" id="KW-0238">DNA-binding</keyword>
<gene>
    <name evidence="2" type="ORF">FHS68_003312</name>
</gene>
<dbReference type="GO" id="GO:0051301">
    <property type="term" value="P:cell division"/>
    <property type="evidence" value="ECO:0007669"/>
    <property type="project" value="UniProtKB-KW"/>
</dbReference>
<proteinExistence type="predicted"/>
<keyword evidence="2" id="KW-0131">Cell cycle</keyword>
<dbReference type="EMBL" id="JAASQJ010000003">
    <property type="protein sequence ID" value="NIJ54130.1"/>
    <property type="molecule type" value="Genomic_DNA"/>
</dbReference>
<sequence length="355" mass="39662">MVAVETVIRKLIGEYEFVIIPGFGALLSHQIPASFDAKSGYFTPPAKRLAFNEFLKLDDGLLANYISREKSWTHSEAVDYVKAYTEKLRSGLEFNGKASITGIGEFSKNVEGKLQFEPNTDKYFKDEWYGFEKIKVKELNLQEVSTNLSADYSNNEEVEVLELEENNRKPLRWMRWAAAAVFTGLLCSLSFFLVNSTESEIRSTLNPFTEVFTREQIALKKKAPVAEKVFVKQEPIVKATPVKIDSVFTDSVAIAKPIESAPAKIPAAKPLVSEAPAGSRFYVIAGAFKGPRQAKVLLAQLQKKGLSEARILPGDKFNKKVKVAVGGYDNETEAYRASAKLKRVIGEEGWVFKKR</sequence>
<protein>
    <submittedName>
        <fullName evidence="2">Cell division septation protein DedD/nucleoid DNA-binding protein</fullName>
    </submittedName>
</protein>
<keyword evidence="2" id="KW-0132">Cell division</keyword>
<evidence type="ECO:0000313" key="2">
    <source>
        <dbReference type="EMBL" id="NIJ54130.1"/>
    </source>
</evidence>
<dbReference type="Proteomes" id="UP001179181">
    <property type="component" value="Unassembled WGS sequence"/>
</dbReference>
<dbReference type="InterPro" id="IPR041268">
    <property type="entry name" value="HU-CCDC81_bac_2"/>
</dbReference>
<dbReference type="SUPFAM" id="SSF110997">
    <property type="entry name" value="Sporulation related repeat"/>
    <property type="match status" value="1"/>
</dbReference>
<dbReference type="GO" id="GO:0003677">
    <property type="term" value="F:DNA binding"/>
    <property type="evidence" value="ECO:0007669"/>
    <property type="project" value="UniProtKB-KW"/>
</dbReference>
<dbReference type="RefSeq" id="WP_167271924.1">
    <property type="nucleotide sequence ID" value="NZ_JAASQJ010000003.1"/>
</dbReference>
<organism evidence="2 3">
    <name type="scientific">Dyadobacter arcticus</name>
    <dbReference type="NCBI Taxonomy" id="1078754"/>
    <lineage>
        <taxon>Bacteria</taxon>
        <taxon>Pseudomonadati</taxon>
        <taxon>Bacteroidota</taxon>
        <taxon>Cytophagia</taxon>
        <taxon>Cytophagales</taxon>
        <taxon>Spirosomataceae</taxon>
        <taxon>Dyadobacter</taxon>
    </lineage>
</organism>
<dbReference type="InterPro" id="IPR036680">
    <property type="entry name" value="SPOR-like_sf"/>
</dbReference>
<dbReference type="Pfam" id="PF18175">
    <property type="entry name" value="HU-CCDC81_bac_2"/>
    <property type="match status" value="1"/>
</dbReference>
<dbReference type="InterPro" id="IPR007730">
    <property type="entry name" value="SPOR-like_dom"/>
</dbReference>
<evidence type="ECO:0000259" key="1">
    <source>
        <dbReference type="PROSITE" id="PS51724"/>
    </source>
</evidence>
<dbReference type="Pfam" id="PF18174">
    <property type="entry name" value="HU-CCDC81_bac_1"/>
    <property type="match status" value="1"/>
</dbReference>
<comment type="caution">
    <text evidence="2">The sequence shown here is derived from an EMBL/GenBank/DDBJ whole genome shotgun (WGS) entry which is preliminary data.</text>
</comment>
<keyword evidence="3" id="KW-1185">Reference proteome</keyword>
<reference evidence="2 3" key="1">
    <citation type="submission" date="2020-03" db="EMBL/GenBank/DDBJ databases">
        <title>Genomic Encyclopedia of Type Strains, Phase IV (KMG-IV): sequencing the most valuable type-strain genomes for metagenomic binning, comparative biology and taxonomic classification.</title>
        <authorList>
            <person name="Goeker M."/>
        </authorList>
    </citation>
    <scope>NUCLEOTIDE SEQUENCE [LARGE SCALE GENOMIC DNA]</scope>
    <source>
        <strain evidence="2 3">DSM 102865</strain>
    </source>
</reference>
<dbReference type="PROSITE" id="PS51724">
    <property type="entry name" value="SPOR"/>
    <property type="match status" value="1"/>
</dbReference>
<accession>A0ABX0UR37</accession>
<evidence type="ECO:0000313" key="3">
    <source>
        <dbReference type="Proteomes" id="UP001179181"/>
    </source>
</evidence>
<dbReference type="Pfam" id="PF05036">
    <property type="entry name" value="SPOR"/>
    <property type="match status" value="1"/>
</dbReference>